<evidence type="ECO:0000313" key="3">
    <source>
        <dbReference type="Proteomes" id="UP000324222"/>
    </source>
</evidence>
<sequence length="47" mass="5481">MGMMREKNAKKAAAEKENEEGNELDTSHEDDEYEALIDYTLKVRMVF</sequence>
<accession>A0A5B7K577</accession>
<feature type="compositionally biased region" description="Acidic residues" evidence="1">
    <location>
        <begin position="17"/>
        <end position="30"/>
    </location>
</feature>
<gene>
    <name evidence="2" type="ORF">E2C01_097237</name>
</gene>
<evidence type="ECO:0000313" key="2">
    <source>
        <dbReference type="EMBL" id="MPD01697.1"/>
    </source>
</evidence>
<comment type="caution">
    <text evidence="2">The sequence shown here is derived from an EMBL/GenBank/DDBJ whole genome shotgun (WGS) entry which is preliminary data.</text>
</comment>
<feature type="compositionally biased region" description="Basic and acidic residues" evidence="1">
    <location>
        <begin position="1"/>
        <end position="16"/>
    </location>
</feature>
<organism evidence="2 3">
    <name type="scientific">Portunus trituberculatus</name>
    <name type="common">Swimming crab</name>
    <name type="synonym">Neptunus trituberculatus</name>
    <dbReference type="NCBI Taxonomy" id="210409"/>
    <lineage>
        <taxon>Eukaryota</taxon>
        <taxon>Metazoa</taxon>
        <taxon>Ecdysozoa</taxon>
        <taxon>Arthropoda</taxon>
        <taxon>Crustacea</taxon>
        <taxon>Multicrustacea</taxon>
        <taxon>Malacostraca</taxon>
        <taxon>Eumalacostraca</taxon>
        <taxon>Eucarida</taxon>
        <taxon>Decapoda</taxon>
        <taxon>Pleocyemata</taxon>
        <taxon>Brachyura</taxon>
        <taxon>Eubrachyura</taxon>
        <taxon>Portunoidea</taxon>
        <taxon>Portunidae</taxon>
        <taxon>Portuninae</taxon>
        <taxon>Portunus</taxon>
    </lineage>
</organism>
<reference evidence="2 3" key="1">
    <citation type="submission" date="2019-05" db="EMBL/GenBank/DDBJ databases">
        <title>Another draft genome of Portunus trituberculatus and its Hox gene families provides insights of decapod evolution.</title>
        <authorList>
            <person name="Jeong J.-H."/>
            <person name="Song I."/>
            <person name="Kim S."/>
            <person name="Choi T."/>
            <person name="Kim D."/>
            <person name="Ryu S."/>
            <person name="Kim W."/>
        </authorList>
    </citation>
    <scope>NUCLEOTIDE SEQUENCE [LARGE SCALE GENOMIC DNA]</scope>
    <source>
        <tissue evidence="2">Muscle</tissue>
    </source>
</reference>
<dbReference type="EMBL" id="VSRR010128205">
    <property type="protein sequence ID" value="MPD01697.1"/>
    <property type="molecule type" value="Genomic_DNA"/>
</dbReference>
<dbReference type="AlphaFoldDB" id="A0A5B7K577"/>
<protein>
    <submittedName>
        <fullName evidence="2">Uncharacterized protein</fullName>
    </submittedName>
</protein>
<feature type="region of interest" description="Disordered" evidence="1">
    <location>
        <begin position="1"/>
        <end position="30"/>
    </location>
</feature>
<name>A0A5B7K577_PORTR</name>
<dbReference type="Proteomes" id="UP000324222">
    <property type="component" value="Unassembled WGS sequence"/>
</dbReference>
<proteinExistence type="predicted"/>
<keyword evidence="3" id="KW-1185">Reference proteome</keyword>
<evidence type="ECO:0000256" key="1">
    <source>
        <dbReference type="SAM" id="MobiDB-lite"/>
    </source>
</evidence>